<protein>
    <submittedName>
        <fullName evidence="2">Uncharacterized protein</fullName>
    </submittedName>
</protein>
<gene>
    <name evidence="2" type="ORF">MARLIPOL_10671</name>
</gene>
<accession>R8B0H6</accession>
<organism evidence="2 3">
    <name type="scientific">Marinobacter lipolyticus SM19</name>
    <dbReference type="NCBI Taxonomy" id="1318628"/>
    <lineage>
        <taxon>Bacteria</taxon>
        <taxon>Pseudomonadati</taxon>
        <taxon>Pseudomonadota</taxon>
        <taxon>Gammaproteobacteria</taxon>
        <taxon>Pseudomonadales</taxon>
        <taxon>Marinobacteraceae</taxon>
        <taxon>Marinobacter</taxon>
    </lineage>
</organism>
<comment type="caution">
    <text evidence="2">The sequence shown here is derived from an EMBL/GenBank/DDBJ whole genome shotgun (WGS) entry which is preliminary data.</text>
</comment>
<dbReference type="HOGENOM" id="CLU_803648_0_0_6"/>
<dbReference type="AlphaFoldDB" id="R8B0H6"/>
<name>R8B0H6_9GAMM</name>
<feature type="region of interest" description="Disordered" evidence="1">
    <location>
        <begin position="119"/>
        <end position="146"/>
    </location>
</feature>
<evidence type="ECO:0000313" key="2">
    <source>
        <dbReference type="EMBL" id="EON92079.1"/>
    </source>
</evidence>
<dbReference type="EMBL" id="ASAD01000011">
    <property type="protein sequence ID" value="EON92079.1"/>
    <property type="molecule type" value="Genomic_DNA"/>
</dbReference>
<sequence length="345" mass="36995">MRIIGSALVLLLGFGGPVACYADELLKIGSTLNDFTEFFASGTVNLRDGRNDIQMRRFRYELRQGEKIEGGCKYSSGGNSEWGQGETVIAQEVAHDLTECKRLFLVGIPYPDSIPDWMRKSDDASSTESLEVSPGQDDSSDEPLTTSSEIADCETGYLQITDGNQAAVSVARALTGWTGIPISTTEVWAKVSGTPGSMVNGCGTFQYGSLTGDADYDEGGIGWDHSVTDISCPYESTYDRNRYCSCTREEDTGACLVHCKAASGPGPWYGRAGISATLTNKGSVPLVFDCSAGDGAKIVISEVSIESQIAGDSWALKREFSMTGPVESCLENVYVDSAEHTSRCD</sequence>
<dbReference type="PATRIC" id="fig|1318628.3.peg.2128"/>
<reference evidence="2 3" key="1">
    <citation type="journal article" date="2013" name="Genome Announc.">
        <title>Draft Genome Sequence of the Moderately Halophilic Bacterium Marinobacter lipolyticus Strain SM19.</title>
        <authorList>
            <person name="Papke R.T."/>
            <person name="de la Haba R.R."/>
            <person name="Infante-Dominguez C."/>
            <person name="Perez D."/>
            <person name="Sanchez-Porro C."/>
            <person name="Lapierre P."/>
            <person name="Ventosa A."/>
        </authorList>
    </citation>
    <scope>NUCLEOTIDE SEQUENCE [LARGE SCALE GENOMIC DNA]</scope>
    <source>
        <strain evidence="2 3">SM19</strain>
    </source>
</reference>
<proteinExistence type="predicted"/>
<evidence type="ECO:0000313" key="3">
    <source>
        <dbReference type="Proteomes" id="UP000016540"/>
    </source>
</evidence>
<keyword evidence="3" id="KW-1185">Reference proteome</keyword>
<evidence type="ECO:0000256" key="1">
    <source>
        <dbReference type="SAM" id="MobiDB-lite"/>
    </source>
</evidence>
<dbReference type="Proteomes" id="UP000016540">
    <property type="component" value="Unassembled WGS sequence"/>
</dbReference>